<dbReference type="Proteomes" id="UP001139981">
    <property type="component" value="Unassembled WGS sequence"/>
</dbReference>
<comment type="caution">
    <text evidence="1">The sequence shown here is derived from an EMBL/GenBank/DDBJ whole genome shotgun (WGS) entry which is preliminary data.</text>
</comment>
<gene>
    <name evidence="1" type="ORF">IWW38_003310</name>
</gene>
<sequence length="367" mass="39228">MLSEMMPCEYDADSSGAQLHDLLEEDGRQASIDSSSAVDDMADSQLKSIQAIPPSSSSSGAPWRLLRAIRLGASLRDKSAEWDCSSTYTGSVCSDNSGSDTETSPPDMKRQTSQPVLSKVARKPSVLHTFVKRAGLGLVRRSVSLCKIVSGTRVASSSGEDTPGDSYDCSSSTLSSSSSSSSVSVANIKLDQKPRRVLDAMRQAKNRLFKSLKLAKKHNERNAGNNDNCSDDRDVVSAYPTDSAPRTELNSYLSVSAIHSPEAYSSANMDDSSCETQVAAAIESVSGAGNDATSKYTPPKCPPYLGLHRRVADQAPVTTASNPFRQAPPPAALAATPLARLRPTQFKSQFTTLPYGAYAQLHQVQPR</sequence>
<proteinExistence type="predicted"/>
<protein>
    <submittedName>
        <fullName evidence="1">Uncharacterized protein</fullName>
    </submittedName>
</protein>
<evidence type="ECO:0000313" key="2">
    <source>
        <dbReference type="Proteomes" id="UP001139981"/>
    </source>
</evidence>
<accession>A0ACC1M1I3</accession>
<reference evidence="1" key="1">
    <citation type="submission" date="2022-07" db="EMBL/GenBank/DDBJ databases">
        <title>Phylogenomic reconstructions and comparative analyses of Kickxellomycotina fungi.</title>
        <authorList>
            <person name="Reynolds N.K."/>
            <person name="Stajich J.E."/>
            <person name="Barry K."/>
            <person name="Grigoriev I.V."/>
            <person name="Crous P."/>
            <person name="Smith M.E."/>
        </authorList>
    </citation>
    <scope>NUCLEOTIDE SEQUENCE</scope>
    <source>
        <strain evidence="1">CBS 190363</strain>
    </source>
</reference>
<organism evidence="1 2">
    <name type="scientific">Coemansia aciculifera</name>
    <dbReference type="NCBI Taxonomy" id="417176"/>
    <lineage>
        <taxon>Eukaryota</taxon>
        <taxon>Fungi</taxon>
        <taxon>Fungi incertae sedis</taxon>
        <taxon>Zoopagomycota</taxon>
        <taxon>Kickxellomycotina</taxon>
        <taxon>Kickxellomycetes</taxon>
        <taxon>Kickxellales</taxon>
        <taxon>Kickxellaceae</taxon>
        <taxon>Coemansia</taxon>
    </lineage>
</organism>
<name>A0ACC1M1I3_9FUNG</name>
<evidence type="ECO:0000313" key="1">
    <source>
        <dbReference type="EMBL" id="KAJ2892202.1"/>
    </source>
</evidence>
<dbReference type="EMBL" id="JANBVB010000787">
    <property type="protein sequence ID" value="KAJ2892202.1"/>
    <property type="molecule type" value="Genomic_DNA"/>
</dbReference>
<keyword evidence="2" id="KW-1185">Reference proteome</keyword>